<dbReference type="AlphaFoldDB" id="A0A0A9BMH5"/>
<proteinExistence type="predicted"/>
<evidence type="ECO:0000313" key="2">
    <source>
        <dbReference type="EMBL" id="JAD64561.1"/>
    </source>
</evidence>
<feature type="signal peptide" evidence="1">
    <location>
        <begin position="1"/>
        <end position="22"/>
    </location>
</feature>
<protein>
    <submittedName>
        <fullName evidence="2">Uncharacterized protein</fullName>
    </submittedName>
</protein>
<dbReference type="EMBL" id="GBRH01233334">
    <property type="protein sequence ID" value="JAD64561.1"/>
    <property type="molecule type" value="Transcribed_RNA"/>
</dbReference>
<organism evidence="2">
    <name type="scientific">Arundo donax</name>
    <name type="common">Giant reed</name>
    <name type="synonym">Donax arundinaceus</name>
    <dbReference type="NCBI Taxonomy" id="35708"/>
    <lineage>
        <taxon>Eukaryota</taxon>
        <taxon>Viridiplantae</taxon>
        <taxon>Streptophyta</taxon>
        <taxon>Embryophyta</taxon>
        <taxon>Tracheophyta</taxon>
        <taxon>Spermatophyta</taxon>
        <taxon>Magnoliopsida</taxon>
        <taxon>Liliopsida</taxon>
        <taxon>Poales</taxon>
        <taxon>Poaceae</taxon>
        <taxon>PACMAD clade</taxon>
        <taxon>Arundinoideae</taxon>
        <taxon>Arundineae</taxon>
        <taxon>Arundo</taxon>
    </lineage>
</organism>
<sequence length="59" mass="6423">MDISFISSLVVEVALLWAPCYEEKCCGLVGCSLQYMCSTAIKALPCESESSIQVPSFLQ</sequence>
<reference evidence="2" key="2">
    <citation type="journal article" date="2015" name="Data Brief">
        <title>Shoot transcriptome of the giant reed, Arundo donax.</title>
        <authorList>
            <person name="Barrero R.A."/>
            <person name="Guerrero F.D."/>
            <person name="Moolhuijzen P."/>
            <person name="Goolsby J.A."/>
            <person name="Tidwell J."/>
            <person name="Bellgard S.E."/>
            <person name="Bellgard M.I."/>
        </authorList>
    </citation>
    <scope>NUCLEOTIDE SEQUENCE</scope>
    <source>
        <tissue evidence="2">Shoot tissue taken approximately 20 cm above the soil surface</tissue>
    </source>
</reference>
<feature type="chain" id="PRO_5002045811" evidence="1">
    <location>
        <begin position="23"/>
        <end position="59"/>
    </location>
</feature>
<name>A0A0A9BMH5_ARUDO</name>
<evidence type="ECO:0000256" key="1">
    <source>
        <dbReference type="SAM" id="SignalP"/>
    </source>
</evidence>
<accession>A0A0A9BMH5</accession>
<keyword evidence="1" id="KW-0732">Signal</keyword>
<reference evidence="2" key="1">
    <citation type="submission" date="2014-09" db="EMBL/GenBank/DDBJ databases">
        <authorList>
            <person name="Magalhaes I.L.F."/>
            <person name="Oliveira U."/>
            <person name="Santos F.R."/>
            <person name="Vidigal T.H.D.A."/>
            <person name="Brescovit A.D."/>
            <person name="Santos A.J."/>
        </authorList>
    </citation>
    <scope>NUCLEOTIDE SEQUENCE</scope>
    <source>
        <tissue evidence="2">Shoot tissue taken approximately 20 cm above the soil surface</tissue>
    </source>
</reference>